<gene>
    <name evidence="10" type="ORF">J2W55_003764</name>
</gene>
<evidence type="ECO:0000256" key="3">
    <source>
        <dbReference type="ARBA" id="ARBA00022448"/>
    </source>
</evidence>
<dbReference type="InterPro" id="IPR036259">
    <property type="entry name" value="MFS_trans_sf"/>
</dbReference>
<evidence type="ECO:0000256" key="7">
    <source>
        <dbReference type="ARBA" id="ARBA00023136"/>
    </source>
</evidence>
<feature type="transmembrane region" description="Helical" evidence="8">
    <location>
        <begin position="172"/>
        <end position="194"/>
    </location>
</feature>
<reference evidence="10 11" key="1">
    <citation type="submission" date="2023-07" db="EMBL/GenBank/DDBJ databases">
        <title>Sorghum-associated microbial communities from plants grown in Nebraska, USA.</title>
        <authorList>
            <person name="Schachtman D."/>
        </authorList>
    </citation>
    <scope>NUCLEOTIDE SEQUENCE [LARGE SCALE GENOMIC DNA]</scope>
    <source>
        <strain evidence="10 11">3262</strain>
    </source>
</reference>
<evidence type="ECO:0000313" key="10">
    <source>
        <dbReference type="EMBL" id="MDR6943911.1"/>
    </source>
</evidence>
<keyword evidence="5 8" id="KW-0812">Transmembrane</keyword>
<feature type="transmembrane region" description="Helical" evidence="8">
    <location>
        <begin position="51"/>
        <end position="72"/>
    </location>
</feature>
<feature type="transmembrane region" description="Helical" evidence="8">
    <location>
        <begin position="275"/>
        <end position="296"/>
    </location>
</feature>
<feature type="transmembrane region" description="Helical" evidence="8">
    <location>
        <begin position="109"/>
        <end position="129"/>
    </location>
</feature>
<feature type="domain" description="Major facilitator superfamily (MFS) profile" evidence="9">
    <location>
        <begin position="18"/>
        <end position="517"/>
    </location>
</feature>
<feature type="transmembrane region" description="Helical" evidence="8">
    <location>
        <begin position="308"/>
        <end position="329"/>
    </location>
</feature>
<feature type="transmembrane region" description="Helical" evidence="8">
    <location>
        <begin position="237"/>
        <end position="255"/>
    </location>
</feature>
<protein>
    <submittedName>
        <fullName evidence="10">DHA2 family multidrug resistance protein</fullName>
    </submittedName>
</protein>
<dbReference type="PRINTS" id="PR01036">
    <property type="entry name" value="TCRTETB"/>
</dbReference>
<dbReference type="RefSeq" id="WP_310098968.1">
    <property type="nucleotide sequence ID" value="NZ_JAVDUU010000003.1"/>
</dbReference>
<dbReference type="InterPro" id="IPR020846">
    <property type="entry name" value="MFS_dom"/>
</dbReference>
<dbReference type="EMBL" id="JAVDUU010000003">
    <property type="protein sequence ID" value="MDR6943911.1"/>
    <property type="molecule type" value="Genomic_DNA"/>
</dbReference>
<feature type="transmembrane region" description="Helical" evidence="8">
    <location>
        <begin position="409"/>
        <end position="427"/>
    </location>
</feature>
<dbReference type="SUPFAM" id="SSF103473">
    <property type="entry name" value="MFS general substrate transporter"/>
    <property type="match status" value="1"/>
</dbReference>
<keyword evidence="11" id="KW-1185">Reference proteome</keyword>
<dbReference type="PANTHER" id="PTHR42718">
    <property type="entry name" value="MAJOR FACILITATOR SUPERFAMILY MULTIDRUG TRANSPORTER MFSC"/>
    <property type="match status" value="1"/>
</dbReference>
<name>A0ABU1TET4_9SPHI</name>
<dbReference type="PROSITE" id="PS50850">
    <property type="entry name" value="MFS"/>
    <property type="match status" value="1"/>
</dbReference>
<dbReference type="Gene3D" id="1.20.1250.20">
    <property type="entry name" value="MFS general substrate transporter like domains"/>
    <property type="match status" value="1"/>
</dbReference>
<dbReference type="Gene3D" id="1.20.1720.10">
    <property type="entry name" value="Multidrug resistance protein D"/>
    <property type="match status" value="1"/>
</dbReference>
<feature type="transmembrane region" description="Helical" evidence="8">
    <location>
        <begin position="12"/>
        <end position="31"/>
    </location>
</feature>
<accession>A0ABU1TET4</accession>
<keyword evidence="7 8" id="KW-0472">Membrane</keyword>
<dbReference type="PANTHER" id="PTHR42718:SF9">
    <property type="entry name" value="MAJOR FACILITATOR SUPERFAMILY MULTIDRUG TRANSPORTER MFSC"/>
    <property type="match status" value="1"/>
</dbReference>
<feature type="transmembrane region" description="Helical" evidence="8">
    <location>
        <begin position="84"/>
        <end position="103"/>
    </location>
</feature>
<keyword evidence="3" id="KW-0813">Transport</keyword>
<dbReference type="NCBIfam" id="TIGR00711">
    <property type="entry name" value="efflux_EmrB"/>
    <property type="match status" value="1"/>
</dbReference>
<dbReference type="InterPro" id="IPR005829">
    <property type="entry name" value="Sugar_transporter_CS"/>
</dbReference>
<evidence type="ECO:0000256" key="5">
    <source>
        <dbReference type="ARBA" id="ARBA00022692"/>
    </source>
</evidence>
<feature type="transmembrane region" description="Helical" evidence="8">
    <location>
        <begin position="141"/>
        <end position="160"/>
    </location>
</feature>
<dbReference type="PROSITE" id="PS00217">
    <property type="entry name" value="SUGAR_TRANSPORT_2"/>
    <property type="match status" value="1"/>
</dbReference>
<dbReference type="InterPro" id="IPR011701">
    <property type="entry name" value="MFS"/>
</dbReference>
<proteinExistence type="inferred from homology"/>
<comment type="subcellular location">
    <subcellularLocation>
        <location evidence="1">Cell membrane</location>
        <topology evidence="1">Multi-pass membrane protein</topology>
    </subcellularLocation>
</comment>
<dbReference type="Proteomes" id="UP001247620">
    <property type="component" value="Unassembled WGS sequence"/>
</dbReference>
<evidence type="ECO:0000313" key="11">
    <source>
        <dbReference type="Proteomes" id="UP001247620"/>
    </source>
</evidence>
<keyword evidence="6 8" id="KW-1133">Transmembrane helix</keyword>
<dbReference type="InterPro" id="IPR004638">
    <property type="entry name" value="EmrB-like"/>
</dbReference>
<comment type="similarity">
    <text evidence="2">Belongs to the major facilitator superfamily. EmrB family.</text>
</comment>
<feature type="transmembrane region" description="Helical" evidence="8">
    <location>
        <begin position="494"/>
        <end position="513"/>
    </location>
</feature>
<evidence type="ECO:0000256" key="4">
    <source>
        <dbReference type="ARBA" id="ARBA00022475"/>
    </source>
</evidence>
<sequence>METTENVLVEYGFRRIIITVTAVICALLELIDTTIVNVALNDMRGNLGATINEIAWVITAYSLANVIIVPMTSWLSQQFGRRNYFVASVLIFTICSFLCGNANSIWELVIFRFIQGLGGGALLVTSQTIITESWPKEKRAIAQGIYTLGIIIGPTIGPTLGGYLVDNFSWRIIFYINIPIGILAAMLALQYVRSPVYEQKRPANQVDWLGIFLLTVGVSSLQYVLEKGQEDDWFSSKLIIALTTSAVLGIICFIWRQLEYKYPIVELRVLKNTNLRLGVILTFIIGFGLFGTTFVIPLYTQSLLGWTALQSGLLLLPGTLFVAVVIAVVAQIIQRGMQEKYLIVMGMIVFFIYGYWSYHLLALQTGSGNLFWVLIIRGLGLGLMYVPVTNMSLSTLDGKQIAQGAALSGMVRQLGASFGVALISTFVSRQMQQHRIDLVSHISVSDPVVMQRVTLLSARFQARGYDAANARQAAYTSLENIIQSQSTLLSYMDVFLWVGALFLVCVPFVLIFVKKSKRRMSLADAPGD</sequence>
<evidence type="ECO:0000256" key="8">
    <source>
        <dbReference type="SAM" id="Phobius"/>
    </source>
</evidence>
<feature type="transmembrane region" description="Helical" evidence="8">
    <location>
        <begin position="370"/>
        <end position="388"/>
    </location>
</feature>
<evidence type="ECO:0000256" key="2">
    <source>
        <dbReference type="ARBA" id="ARBA00008537"/>
    </source>
</evidence>
<evidence type="ECO:0000259" key="9">
    <source>
        <dbReference type="PROSITE" id="PS50850"/>
    </source>
</evidence>
<feature type="transmembrane region" description="Helical" evidence="8">
    <location>
        <begin position="206"/>
        <end position="225"/>
    </location>
</feature>
<dbReference type="Pfam" id="PF07690">
    <property type="entry name" value="MFS_1"/>
    <property type="match status" value="1"/>
</dbReference>
<dbReference type="CDD" id="cd17503">
    <property type="entry name" value="MFS_LmrB_MDR_like"/>
    <property type="match status" value="1"/>
</dbReference>
<keyword evidence="4" id="KW-1003">Cell membrane</keyword>
<feature type="transmembrane region" description="Helical" evidence="8">
    <location>
        <begin position="341"/>
        <end position="358"/>
    </location>
</feature>
<organism evidence="10 11">
    <name type="scientific">Mucilaginibacter pocheonensis</name>
    <dbReference type="NCBI Taxonomy" id="398050"/>
    <lineage>
        <taxon>Bacteria</taxon>
        <taxon>Pseudomonadati</taxon>
        <taxon>Bacteroidota</taxon>
        <taxon>Sphingobacteriia</taxon>
        <taxon>Sphingobacteriales</taxon>
        <taxon>Sphingobacteriaceae</taxon>
        <taxon>Mucilaginibacter</taxon>
    </lineage>
</organism>
<evidence type="ECO:0000256" key="1">
    <source>
        <dbReference type="ARBA" id="ARBA00004651"/>
    </source>
</evidence>
<comment type="caution">
    <text evidence="10">The sequence shown here is derived from an EMBL/GenBank/DDBJ whole genome shotgun (WGS) entry which is preliminary data.</text>
</comment>
<evidence type="ECO:0000256" key="6">
    <source>
        <dbReference type="ARBA" id="ARBA00022989"/>
    </source>
</evidence>